<dbReference type="SUPFAM" id="SSF161070">
    <property type="entry name" value="SNF-like"/>
    <property type="match status" value="1"/>
</dbReference>
<feature type="transmembrane region" description="Helical" evidence="8">
    <location>
        <begin position="386"/>
        <end position="406"/>
    </location>
</feature>
<evidence type="ECO:0000256" key="2">
    <source>
        <dbReference type="ARBA" id="ARBA00022448"/>
    </source>
</evidence>
<evidence type="ECO:0000256" key="3">
    <source>
        <dbReference type="ARBA" id="ARBA00022692"/>
    </source>
</evidence>
<dbReference type="InterPro" id="IPR037272">
    <property type="entry name" value="SNS_sf"/>
</dbReference>
<dbReference type="Proteomes" id="UP000694421">
    <property type="component" value="Unplaced"/>
</dbReference>
<evidence type="ECO:0000256" key="6">
    <source>
        <dbReference type="PIRSR" id="PIRSR600175-1"/>
    </source>
</evidence>
<keyword evidence="6" id="KW-0915">Sodium</keyword>
<dbReference type="InterPro" id="IPR000175">
    <property type="entry name" value="Na/ntran_symport"/>
</dbReference>
<feature type="transmembrane region" description="Helical" evidence="8">
    <location>
        <begin position="194"/>
        <end position="214"/>
    </location>
</feature>
<feature type="transmembrane region" description="Helical" evidence="8">
    <location>
        <begin position="234"/>
        <end position="259"/>
    </location>
</feature>
<comment type="subcellular location">
    <subcellularLocation>
        <location evidence="1">Membrane</location>
        <topology evidence="1">Multi-pass membrane protein</topology>
    </subcellularLocation>
</comment>
<dbReference type="Ensembl" id="ENSSMRT00000023303.1">
    <property type="protein sequence ID" value="ENSSMRP00000019868.1"/>
    <property type="gene ID" value="ENSSMRG00000015183.1"/>
</dbReference>
<feature type="transmembrane region" description="Helical" evidence="8">
    <location>
        <begin position="355"/>
        <end position="374"/>
    </location>
</feature>
<feature type="binding site" evidence="6">
    <location>
        <position position="325"/>
    </location>
    <ligand>
        <name>Na(+)</name>
        <dbReference type="ChEBI" id="CHEBI:29101"/>
        <label>1</label>
    </ligand>
</feature>
<keyword evidence="5 8" id="KW-0472">Membrane</keyword>
<keyword evidence="6" id="KW-0479">Metal-binding</keyword>
<keyword evidence="2 7" id="KW-0813">Transport</keyword>
<evidence type="ECO:0000256" key="5">
    <source>
        <dbReference type="ARBA" id="ARBA00023136"/>
    </source>
</evidence>
<sequence>MKMAQWDNKVQYLLSCIGFVIGFGNMWRFPYLCQVYGGGAFLIPYLIALVFEGIPIFYLEIAIGQTLRKGSIGAWNQISPYLGGLGVASLTLAFLVSLYYTMILAWVFWFFINSFQQPLPWSFCPQNPAQPELAEECNKTTTTNYYWYRHTLNISTDITESGPLLWWMVTCLAASWTIVYLCTIRGIESVGKAIYLTSTFPCVILSLFVIYGLCLPGATEGLIYFFTPKANSNAWLAAATQIFFSLSLAFGGHIAFASYNPPRNNCEVDAILIAIINSLTSMYASIPVFSILGFKATLKTNVFFVTKMPGSHAWSCLFFFMLFSLGLSSLFGLVQSIMTSLIEFRIVSKHLSKEATSGIICLSAFSLGLCFTLRSGSYWVQAFDTFAGSVPLLIIGFFEVIGVTYVHGLTRFCDNVQWMTQRPVHLFWKASWQIISPVLMFTVLVAYAVLKKPSTYDAWNPNYVCMLILYLS</sequence>
<evidence type="ECO:0000256" key="4">
    <source>
        <dbReference type="ARBA" id="ARBA00022989"/>
    </source>
</evidence>
<dbReference type="PROSITE" id="PS00610">
    <property type="entry name" value="NA_NEUROTRAN_SYMP_1"/>
    <property type="match status" value="1"/>
</dbReference>
<dbReference type="GO" id="GO:0046872">
    <property type="term" value="F:metal ion binding"/>
    <property type="evidence" value="ECO:0007669"/>
    <property type="project" value="UniProtKB-KW"/>
</dbReference>
<dbReference type="PROSITE" id="PS50267">
    <property type="entry name" value="NA_NEUROTRAN_SYMP_3"/>
    <property type="match status" value="1"/>
</dbReference>
<name>A0A8D0CDZ6_SALMN</name>
<keyword evidence="3 7" id="KW-0812">Transmembrane</keyword>
<feature type="binding site" evidence="6">
    <location>
        <position position="18"/>
    </location>
    <ligand>
        <name>Na(+)</name>
        <dbReference type="ChEBI" id="CHEBI:29101"/>
        <label>1</label>
    </ligand>
</feature>
<proteinExistence type="inferred from homology"/>
<dbReference type="PRINTS" id="PR00176">
    <property type="entry name" value="NANEUSMPORT"/>
</dbReference>
<feature type="binding site" evidence="6">
    <location>
        <position position="277"/>
    </location>
    <ligand>
        <name>Na(+)</name>
        <dbReference type="ChEBI" id="CHEBI:29101"/>
        <label>1</label>
    </ligand>
</feature>
<reference evidence="9" key="2">
    <citation type="submission" date="2025-09" db="UniProtKB">
        <authorList>
            <consortium name="Ensembl"/>
        </authorList>
    </citation>
    <scope>IDENTIFICATION</scope>
</reference>
<accession>A0A8D0CDZ6</accession>
<dbReference type="Pfam" id="PF00209">
    <property type="entry name" value="SNF"/>
    <property type="match status" value="1"/>
</dbReference>
<keyword evidence="7" id="KW-0769">Symport</keyword>
<reference evidence="9" key="1">
    <citation type="submission" date="2025-08" db="UniProtKB">
        <authorList>
            <consortium name="Ensembl"/>
        </authorList>
    </citation>
    <scope>IDENTIFICATION</scope>
</reference>
<dbReference type="GO" id="GO:0005886">
    <property type="term" value="C:plasma membrane"/>
    <property type="evidence" value="ECO:0007669"/>
    <property type="project" value="TreeGrafter"/>
</dbReference>
<dbReference type="GeneTree" id="ENSGT00940000158906"/>
<feature type="binding site" evidence="6">
    <location>
        <position position="25"/>
    </location>
    <ligand>
        <name>Na(+)</name>
        <dbReference type="ChEBI" id="CHEBI:29101"/>
        <label>1</label>
    </ligand>
</feature>
<comment type="similarity">
    <text evidence="7">Belongs to the sodium:neurotransmitter symporter (SNF) (TC 2.A.22) family.</text>
</comment>
<evidence type="ECO:0000313" key="10">
    <source>
        <dbReference type="Proteomes" id="UP000694421"/>
    </source>
</evidence>
<feature type="transmembrane region" description="Helical" evidence="8">
    <location>
        <begin position="426"/>
        <end position="450"/>
    </location>
</feature>
<feature type="transmembrane region" description="Helical" evidence="8">
    <location>
        <begin position="80"/>
        <end position="112"/>
    </location>
</feature>
<dbReference type="GO" id="GO:0035725">
    <property type="term" value="P:sodium ion transmembrane transport"/>
    <property type="evidence" value="ECO:0007669"/>
    <property type="project" value="TreeGrafter"/>
</dbReference>
<feature type="transmembrane region" description="Helical" evidence="8">
    <location>
        <begin position="12"/>
        <end position="29"/>
    </location>
</feature>
<evidence type="ECO:0000256" key="8">
    <source>
        <dbReference type="SAM" id="Phobius"/>
    </source>
</evidence>
<evidence type="ECO:0000256" key="1">
    <source>
        <dbReference type="ARBA" id="ARBA00004141"/>
    </source>
</evidence>
<dbReference type="PANTHER" id="PTHR11616">
    <property type="entry name" value="SODIUM/CHLORIDE DEPENDENT TRANSPORTER"/>
    <property type="match status" value="1"/>
</dbReference>
<evidence type="ECO:0000256" key="7">
    <source>
        <dbReference type="RuleBase" id="RU003732"/>
    </source>
</evidence>
<feature type="transmembrane region" description="Helical" evidence="8">
    <location>
        <begin position="164"/>
        <end position="182"/>
    </location>
</feature>
<dbReference type="GO" id="GO:0015293">
    <property type="term" value="F:symporter activity"/>
    <property type="evidence" value="ECO:0007669"/>
    <property type="project" value="UniProtKB-KW"/>
</dbReference>
<keyword evidence="4 8" id="KW-1133">Transmembrane helix</keyword>
<feature type="transmembrane region" description="Helical" evidence="8">
    <location>
        <begin position="35"/>
        <end position="59"/>
    </location>
</feature>
<feature type="binding site" evidence="6">
    <location>
        <position position="329"/>
    </location>
    <ligand>
        <name>Na(+)</name>
        <dbReference type="ChEBI" id="CHEBI:29101"/>
        <label>1</label>
    </ligand>
</feature>
<feature type="transmembrane region" description="Helical" evidence="8">
    <location>
        <begin position="271"/>
        <end position="292"/>
    </location>
</feature>
<dbReference type="GO" id="GO:0006865">
    <property type="term" value="P:amino acid transport"/>
    <property type="evidence" value="ECO:0007669"/>
    <property type="project" value="TreeGrafter"/>
</dbReference>
<dbReference type="AlphaFoldDB" id="A0A8D0CDZ6"/>
<feature type="transmembrane region" description="Helical" evidence="8">
    <location>
        <begin position="312"/>
        <end position="334"/>
    </location>
</feature>
<organism evidence="9 10">
    <name type="scientific">Salvator merianae</name>
    <name type="common">Argentine black and white tegu</name>
    <name type="synonym">Tupinambis merianae</name>
    <dbReference type="NCBI Taxonomy" id="96440"/>
    <lineage>
        <taxon>Eukaryota</taxon>
        <taxon>Metazoa</taxon>
        <taxon>Chordata</taxon>
        <taxon>Craniata</taxon>
        <taxon>Vertebrata</taxon>
        <taxon>Euteleostomi</taxon>
        <taxon>Lepidosauria</taxon>
        <taxon>Squamata</taxon>
        <taxon>Bifurcata</taxon>
        <taxon>Unidentata</taxon>
        <taxon>Episquamata</taxon>
        <taxon>Laterata</taxon>
        <taxon>Teiioidea</taxon>
        <taxon>Teiidae</taxon>
        <taxon>Salvator</taxon>
    </lineage>
</organism>
<keyword evidence="10" id="KW-1185">Reference proteome</keyword>
<evidence type="ECO:0000313" key="9">
    <source>
        <dbReference type="Ensembl" id="ENSSMRP00000019868.1"/>
    </source>
</evidence>
<protein>
    <recommendedName>
        <fullName evidence="7">Transporter</fullName>
    </recommendedName>
</protein>
<feature type="binding site" evidence="6">
    <location>
        <position position="245"/>
    </location>
    <ligand>
        <name>Na(+)</name>
        <dbReference type="ChEBI" id="CHEBI:29101"/>
        <label>1</label>
    </ligand>
</feature>
<dbReference type="PANTHER" id="PTHR11616:SF109">
    <property type="entry name" value="INACTIVE SODIUM-DEPENDENT NEUTRAL AMINO ACID TRANSPORTER B(0)AT3"/>
    <property type="match status" value="1"/>
</dbReference>